<evidence type="ECO:0000256" key="3">
    <source>
        <dbReference type="ARBA" id="ARBA00022448"/>
    </source>
</evidence>
<dbReference type="GO" id="GO:0005802">
    <property type="term" value="C:trans-Golgi network"/>
    <property type="evidence" value="ECO:0007669"/>
    <property type="project" value="TreeGrafter"/>
</dbReference>
<dbReference type="FunFam" id="3.40.50.1000:FF:000001">
    <property type="entry name" value="Phospholipid-transporting ATPase IC"/>
    <property type="match status" value="1"/>
</dbReference>
<dbReference type="EMBL" id="CM017874">
    <property type="protein sequence ID" value="KAG1334137.1"/>
    <property type="molecule type" value="Genomic_DNA"/>
</dbReference>
<evidence type="ECO:0000313" key="19">
    <source>
        <dbReference type="EMBL" id="KAG1334137.1"/>
    </source>
</evidence>
<dbReference type="SUPFAM" id="SSF56784">
    <property type="entry name" value="HAD-like"/>
    <property type="match status" value="1"/>
</dbReference>
<dbReference type="InterPro" id="IPR006539">
    <property type="entry name" value="P-type_ATPase_IV"/>
</dbReference>
<proteinExistence type="inferred from homology"/>
<dbReference type="GO" id="GO:0045332">
    <property type="term" value="P:phospholipid translocation"/>
    <property type="evidence" value="ECO:0007669"/>
    <property type="project" value="TreeGrafter"/>
</dbReference>
<dbReference type="CDD" id="cd02073">
    <property type="entry name" value="P-type_ATPase_APLT_Dnf-like"/>
    <property type="match status" value="1"/>
</dbReference>
<dbReference type="Gene3D" id="2.70.150.10">
    <property type="entry name" value="Calcium-transporting ATPase, cytoplasmic transduction domain A"/>
    <property type="match status" value="1"/>
</dbReference>
<evidence type="ECO:0000259" key="18">
    <source>
        <dbReference type="Pfam" id="PF16212"/>
    </source>
</evidence>
<feature type="binding site" evidence="14">
    <location>
        <position position="539"/>
    </location>
    <ligand>
        <name>ATP</name>
        <dbReference type="ChEBI" id="CHEBI:30616"/>
    </ligand>
</feature>
<evidence type="ECO:0000259" key="17">
    <source>
        <dbReference type="Pfam" id="PF16209"/>
    </source>
</evidence>
<dbReference type="NCBIfam" id="TIGR01652">
    <property type="entry name" value="ATPase-Plipid"/>
    <property type="match status" value="1"/>
</dbReference>
<keyword evidence="9 16" id="KW-1278">Translocase</keyword>
<feature type="domain" description="P-type ATPase N-terminal" evidence="17">
    <location>
        <begin position="51"/>
        <end position="115"/>
    </location>
</feature>
<dbReference type="FunFam" id="3.40.1110.10:FF:000029">
    <property type="entry name" value="Phospholipid-transporting ATPase"/>
    <property type="match status" value="1"/>
</dbReference>
<keyword evidence="8 15" id="KW-0460">Magnesium</keyword>
<evidence type="ECO:0000256" key="16">
    <source>
        <dbReference type="RuleBase" id="RU362033"/>
    </source>
</evidence>
<feature type="transmembrane region" description="Helical" evidence="16">
    <location>
        <begin position="1068"/>
        <end position="1087"/>
    </location>
</feature>
<feature type="binding site" evidence="15">
    <location>
        <position position="429"/>
    </location>
    <ligand>
        <name>Mg(2+)</name>
        <dbReference type="ChEBI" id="CHEBI:18420"/>
    </ligand>
</feature>
<dbReference type="GO" id="GO:0000139">
    <property type="term" value="C:Golgi membrane"/>
    <property type="evidence" value="ECO:0007669"/>
    <property type="project" value="GOC"/>
</dbReference>
<dbReference type="GO" id="GO:0005886">
    <property type="term" value="C:plasma membrane"/>
    <property type="evidence" value="ECO:0007669"/>
    <property type="project" value="TreeGrafter"/>
</dbReference>
<evidence type="ECO:0000256" key="10">
    <source>
        <dbReference type="ARBA" id="ARBA00022989"/>
    </source>
</evidence>
<keyword evidence="20" id="KW-1185">Reference proteome</keyword>
<feature type="binding site" evidence="14">
    <location>
        <position position="587"/>
    </location>
    <ligand>
        <name>ATP</name>
        <dbReference type="ChEBI" id="CHEBI:30616"/>
    </ligand>
</feature>
<dbReference type="GO" id="GO:0140327">
    <property type="term" value="F:flippase activity"/>
    <property type="evidence" value="ECO:0007669"/>
    <property type="project" value="UniProtKB-ARBA"/>
</dbReference>
<feature type="binding site" evidence="14">
    <location>
        <position position="726"/>
    </location>
    <ligand>
        <name>ATP</name>
        <dbReference type="ChEBI" id="CHEBI:30616"/>
    </ligand>
</feature>
<keyword evidence="11 16" id="KW-0472">Membrane</keyword>
<evidence type="ECO:0000256" key="9">
    <source>
        <dbReference type="ARBA" id="ARBA00022967"/>
    </source>
</evidence>
<keyword evidence="4 16" id="KW-0812">Transmembrane</keyword>
<dbReference type="InterPro" id="IPR023214">
    <property type="entry name" value="HAD_sf"/>
</dbReference>
<comment type="similarity">
    <text evidence="2 16">Belongs to the cation transport ATPase (P-type) (TC 3.A.3) family. Type IV subfamily.</text>
</comment>
<accession>A0A8K0MXV6</accession>
<feature type="binding site" evidence="14">
    <location>
        <position position="835"/>
    </location>
    <ligand>
        <name>ATP</name>
        <dbReference type="ChEBI" id="CHEBI:30616"/>
    </ligand>
</feature>
<evidence type="ECO:0000256" key="5">
    <source>
        <dbReference type="ARBA" id="ARBA00022723"/>
    </source>
</evidence>
<feature type="binding site" evidence="15">
    <location>
        <position position="431"/>
    </location>
    <ligand>
        <name>Mg(2+)</name>
        <dbReference type="ChEBI" id="CHEBI:18420"/>
    </ligand>
</feature>
<feature type="transmembrane region" description="Helical" evidence="16">
    <location>
        <begin position="996"/>
        <end position="1019"/>
    </location>
</feature>
<evidence type="ECO:0000256" key="11">
    <source>
        <dbReference type="ARBA" id="ARBA00023136"/>
    </source>
</evidence>
<dbReference type="GO" id="GO:0005783">
    <property type="term" value="C:endoplasmic reticulum"/>
    <property type="evidence" value="ECO:0007669"/>
    <property type="project" value="UniProtKB-ARBA"/>
</dbReference>
<feature type="binding site" evidence="14">
    <location>
        <position position="429"/>
    </location>
    <ligand>
        <name>ATP</name>
        <dbReference type="ChEBI" id="CHEBI:30616"/>
    </ligand>
</feature>
<evidence type="ECO:0000256" key="13">
    <source>
        <dbReference type="PIRSR" id="PIRSR606539-1"/>
    </source>
</evidence>
<evidence type="ECO:0000256" key="15">
    <source>
        <dbReference type="PIRSR" id="PIRSR606539-3"/>
    </source>
</evidence>
<name>A0A8K0MXV6_COCNU</name>
<evidence type="ECO:0000256" key="12">
    <source>
        <dbReference type="ARBA" id="ARBA00034036"/>
    </source>
</evidence>
<dbReference type="PANTHER" id="PTHR24092">
    <property type="entry name" value="PROBABLE PHOSPHOLIPID-TRANSPORTING ATPASE"/>
    <property type="match status" value="1"/>
</dbReference>
<evidence type="ECO:0000313" key="20">
    <source>
        <dbReference type="Proteomes" id="UP000797356"/>
    </source>
</evidence>
<keyword evidence="7 14" id="KW-0067">ATP-binding</keyword>
<dbReference type="GO" id="GO:0016887">
    <property type="term" value="F:ATP hydrolysis activity"/>
    <property type="evidence" value="ECO:0007669"/>
    <property type="project" value="InterPro"/>
</dbReference>
<feature type="transmembrane region" description="Helical" evidence="16">
    <location>
        <begin position="1099"/>
        <end position="1123"/>
    </location>
</feature>
<evidence type="ECO:0000256" key="8">
    <source>
        <dbReference type="ARBA" id="ARBA00022842"/>
    </source>
</evidence>
<evidence type="ECO:0000256" key="14">
    <source>
        <dbReference type="PIRSR" id="PIRSR606539-2"/>
    </source>
</evidence>
<dbReference type="Pfam" id="PF16212">
    <property type="entry name" value="PhoLip_ATPase_C"/>
    <property type="match status" value="1"/>
</dbReference>
<dbReference type="InterPro" id="IPR032631">
    <property type="entry name" value="P-type_ATPase_N"/>
</dbReference>
<feature type="binding site" evidence="14">
    <location>
        <position position="430"/>
    </location>
    <ligand>
        <name>ATP</name>
        <dbReference type="ChEBI" id="CHEBI:30616"/>
    </ligand>
</feature>
<feature type="transmembrane region" description="Helical" evidence="16">
    <location>
        <begin position="310"/>
        <end position="333"/>
    </location>
</feature>
<dbReference type="InterPro" id="IPR001757">
    <property type="entry name" value="P_typ_ATPase"/>
</dbReference>
<dbReference type="SUPFAM" id="SSF81665">
    <property type="entry name" value="Calcium ATPase, transmembrane domain M"/>
    <property type="match status" value="1"/>
</dbReference>
<dbReference type="AlphaFoldDB" id="A0A8K0MXV6"/>
<keyword evidence="5 15" id="KW-0479">Metal-binding</keyword>
<evidence type="ECO:0000256" key="6">
    <source>
        <dbReference type="ARBA" id="ARBA00022741"/>
    </source>
</evidence>
<dbReference type="GO" id="GO:0048194">
    <property type="term" value="P:Golgi vesicle budding"/>
    <property type="evidence" value="ECO:0007669"/>
    <property type="project" value="TreeGrafter"/>
</dbReference>
<dbReference type="SFLD" id="SFLDF00027">
    <property type="entry name" value="p-type_atpase"/>
    <property type="match status" value="1"/>
</dbReference>
<dbReference type="Pfam" id="PF16209">
    <property type="entry name" value="PhoLip_ATPase_N"/>
    <property type="match status" value="1"/>
</dbReference>
<feature type="binding site" evidence="14">
    <location>
        <position position="724"/>
    </location>
    <ligand>
        <name>ATP</name>
        <dbReference type="ChEBI" id="CHEBI:30616"/>
    </ligand>
</feature>
<comment type="cofactor">
    <cofactor evidence="15">
        <name>Mg(2+)</name>
        <dbReference type="ChEBI" id="CHEBI:18420"/>
    </cofactor>
</comment>
<evidence type="ECO:0000256" key="7">
    <source>
        <dbReference type="ARBA" id="ARBA00022840"/>
    </source>
</evidence>
<dbReference type="InterPro" id="IPR018303">
    <property type="entry name" value="ATPase_P-typ_P_site"/>
</dbReference>
<dbReference type="PRINTS" id="PR00119">
    <property type="entry name" value="CATATPASE"/>
</dbReference>
<feature type="binding site" evidence="14">
    <location>
        <position position="725"/>
    </location>
    <ligand>
        <name>ATP</name>
        <dbReference type="ChEBI" id="CHEBI:30616"/>
    </ligand>
</feature>
<dbReference type="InterPro" id="IPR008250">
    <property type="entry name" value="ATPase_P-typ_transduc_dom_A_sf"/>
</dbReference>
<dbReference type="GO" id="GO:0005524">
    <property type="term" value="F:ATP binding"/>
    <property type="evidence" value="ECO:0007669"/>
    <property type="project" value="UniProtKB-UniRule"/>
</dbReference>
<dbReference type="InterPro" id="IPR044492">
    <property type="entry name" value="P_typ_ATPase_HD_dom"/>
</dbReference>
<dbReference type="InterPro" id="IPR023298">
    <property type="entry name" value="ATPase_P-typ_TM_dom_sf"/>
</dbReference>
<dbReference type="OrthoDB" id="377733at2759"/>
<feature type="binding site" evidence="14">
    <location>
        <position position="865"/>
    </location>
    <ligand>
        <name>ATP</name>
        <dbReference type="ChEBI" id="CHEBI:30616"/>
    </ligand>
</feature>
<feature type="active site" description="4-aspartylphosphate intermediate" evidence="13">
    <location>
        <position position="429"/>
    </location>
</feature>
<dbReference type="NCBIfam" id="TIGR01494">
    <property type="entry name" value="ATPase_P-type"/>
    <property type="match status" value="1"/>
</dbReference>
<dbReference type="SFLD" id="SFLDS00003">
    <property type="entry name" value="Haloacid_Dehalogenase"/>
    <property type="match status" value="1"/>
</dbReference>
<evidence type="ECO:0000256" key="1">
    <source>
        <dbReference type="ARBA" id="ARBA00004127"/>
    </source>
</evidence>
<comment type="subcellular location">
    <subcellularLocation>
        <location evidence="1">Endomembrane system</location>
        <topology evidence="1">Multi-pass membrane protein</topology>
    </subcellularLocation>
    <subcellularLocation>
        <location evidence="16">Membrane</location>
        <topology evidence="16">Multi-pass membrane protein</topology>
    </subcellularLocation>
</comment>
<reference evidence="19" key="1">
    <citation type="journal article" date="2017" name="Gigascience">
        <title>The genome draft of coconut (Cocos nucifera).</title>
        <authorList>
            <person name="Xiao Y."/>
            <person name="Xu P."/>
            <person name="Fan H."/>
            <person name="Baudouin L."/>
            <person name="Xia W."/>
            <person name="Bocs S."/>
            <person name="Xu J."/>
            <person name="Li Q."/>
            <person name="Guo A."/>
            <person name="Zhou L."/>
            <person name="Li J."/>
            <person name="Wu Y."/>
            <person name="Ma Z."/>
            <person name="Armero A."/>
            <person name="Issali A.E."/>
            <person name="Liu N."/>
            <person name="Peng M."/>
            <person name="Yang Y."/>
        </authorList>
    </citation>
    <scope>NUCLEOTIDE SEQUENCE</scope>
    <source>
        <tissue evidence="19">Spear leaf of Hainan Tall coconut</tissue>
    </source>
</reference>
<dbReference type="PANTHER" id="PTHR24092:SF180">
    <property type="entry name" value="PHOSPHOLIPID-TRANSPORTING ATPASE DNF1-RELATED"/>
    <property type="match status" value="1"/>
</dbReference>
<feature type="binding site" evidence="14">
    <location>
        <position position="431"/>
    </location>
    <ligand>
        <name>ATP</name>
        <dbReference type="ChEBI" id="CHEBI:30616"/>
    </ligand>
</feature>
<keyword evidence="10 16" id="KW-1133">Transmembrane helix</keyword>
<feature type="binding site" evidence="14">
    <location>
        <position position="864"/>
    </location>
    <ligand>
        <name>ATP</name>
        <dbReference type="ChEBI" id="CHEBI:30616"/>
    </ligand>
</feature>
<feature type="binding site" evidence="14">
    <location>
        <position position="841"/>
    </location>
    <ligand>
        <name>ATP</name>
        <dbReference type="ChEBI" id="CHEBI:30616"/>
    </ligand>
</feature>
<feature type="transmembrane region" description="Helical" evidence="16">
    <location>
        <begin position="918"/>
        <end position="936"/>
    </location>
</feature>
<dbReference type="FunFam" id="2.70.150.10:FF:000037">
    <property type="entry name" value="Phospholipid-transporting ATPase"/>
    <property type="match status" value="1"/>
</dbReference>
<evidence type="ECO:0000256" key="4">
    <source>
        <dbReference type="ARBA" id="ARBA00022692"/>
    </source>
</evidence>
<gene>
    <name evidence="19" type="ORF">COCNU_03G002560</name>
</gene>
<dbReference type="EC" id="7.6.2.1" evidence="16"/>
<feature type="transmembrane region" description="Helical" evidence="16">
    <location>
        <begin position="356"/>
        <end position="380"/>
    </location>
</feature>
<dbReference type="InterPro" id="IPR023299">
    <property type="entry name" value="ATPase_P-typ_cyto_dom_N"/>
</dbReference>
<dbReference type="Gene3D" id="3.40.50.1000">
    <property type="entry name" value="HAD superfamily/HAD-like"/>
    <property type="match status" value="1"/>
</dbReference>
<feature type="binding site" evidence="15">
    <location>
        <position position="865"/>
    </location>
    <ligand>
        <name>Mg(2+)</name>
        <dbReference type="ChEBI" id="CHEBI:18420"/>
    </ligand>
</feature>
<dbReference type="SUPFAM" id="SSF81653">
    <property type="entry name" value="Calcium ATPase, transduction domain A"/>
    <property type="match status" value="1"/>
</dbReference>
<protein>
    <recommendedName>
        <fullName evidence="16">Phospholipid-transporting ATPase</fullName>
        <ecNumber evidence="16">7.6.2.1</ecNumber>
    </recommendedName>
</protein>
<dbReference type="Gene3D" id="3.40.1110.10">
    <property type="entry name" value="Calcium-transporting ATPase, cytoplasmic domain N"/>
    <property type="match status" value="1"/>
</dbReference>
<reference evidence="19" key="2">
    <citation type="submission" date="2019-07" db="EMBL/GenBank/DDBJ databases">
        <authorList>
            <person name="Yang Y."/>
            <person name="Bocs S."/>
            <person name="Baudouin L."/>
        </authorList>
    </citation>
    <scope>NUCLEOTIDE SEQUENCE</scope>
    <source>
        <tissue evidence="19">Spear leaf of Hainan Tall coconut</tissue>
    </source>
</reference>
<dbReference type="InterPro" id="IPR032630">
    <property type="entry name" value="P_typ_ATPase_c"/>
</dbReference>
<dbReference type="SUPFAM" id="SSF81660">
    <property type="entry name" value="Metal cation-transporting ATPase, ATP-binding domain N"/>
    <property type="match status" value="1"/>
</dbReference>
<comment type="caution">
    <text evidence="19">The sequence shown here is derived from an EMBL/GenBank/DDBJ whole genome shotgun (WGS) entry which is preliminary data.</text>
</comment>
<feature type="transmembrane region" description="Helical" evidence="16">
    <location>
        <begin position="1039"/>
        <end position="1056"/>
    </location>
</feature>
<feature type="binding site" evidence="14">
    <location>
        <position position="610"/>
    </location>
    <ligand>
        <name>ATP</name>
        <dbReference type="ChEBI" id="CHEBI:30616"/>
    </ligand>
</feature>
<evidence type="ECO:0000256" key="2">
    <source>
        <dbReference type="ARBA" id="ARBA00008109"/>
    </source>
</evidence>
<comment type="catalytic activity">
    <reaction evidence="12 16">
        <text>ATP + H2O + phospholipidSide 1 = ADP + phosphate + phospholipidSide 2.</text>
        <dbReference type="EC" id="7.6.2.1"/>
    </reaction>
</comment>
<feature type="transmembrane region" description="Helical" evidence="16">
    <location>
        <begin position="956"/>
        <end position="975"/>
    </location>
</feature>
<dbReference type="SFLD" id="SFLDG00002">
    <property type="entry name" value="C1.7:_P-type_atpase_like"/>
    <property type="match status" value="1"/>
</dbReference>
<dbReference type="Proteomes" id="UP000797356">
    <property type="component" value="Chromosome 3"/>
</dbReference>
<keyword evidence="3" id="KW-0813">Transport</keyword>
<feature type="binding site" evidence="14">
    <location>
        <position position="644"/>
    </location>
    <ligand>
        <name>ATP</name>
        <dbReference type="ChEBI" id="CHEBI:30616"/>
    </ligand>
</feature>
<dbReference type="GO" id="GO:0000287">
    <property type="term" value="F:magnesium ion binding"/>
    <property type="evidence" value="ECO:0007669"/>
    <property type="project" value="UniProtKB-UniRule"/>
</dbReference>
<sequence>MKGGLDRVRLSTARLGGERGSPSTAAVLRQPSSQTVRLGRVQPQAPTHRTIYCNDREANLPVRFKGNSISTTKYNILTFLPKGLFEQFRRVANLYFLMISVLSTTPISPVSPITNVLPLSLVLLVSLVKEAFEDWKRFQNDTSINSTPIDVLQGQRWESIPWKKLQVGDLVRVKQDGFFPADLLFLASTNPDGVCYIETANLDGETNLKIRKALERTWDYLAPEKAAEFKGEIQCEQPNNSLYTFTGNLVIEKQTLPLSPNQLLLRGCSLRNTEYIVGAVIFTGHETKVMMNSMNVPSKRSTLERKLDKLILALFGCLFSMCLIGAIGSGVFINSKYYYLGFFGDVEPQFNPDNRFVVAILTMFTLITLYSTIIPISLYVSIEMIKFIQSTQFINKDLNMYHAESNTPALARTSNLNEELGQVEYIFSDKTGTLTRNLMEFFKCSIGGEIYGTGITEIERGRAERSGLKIDEGKSPTTAAHEKGFNFDDPRVMHGAWKNEHDPEICKEFFRCLALCHTVLPEGDESPEKIMYQAASPDEAALVTAAKKFGFFFYRRTPTTVMIRESHVEKMGKIQEVAYEILNVLEFNSTRKRQTVVCRYPNGRLVLYCKGADTVIYERLRDGNHDMKRLTREHLEQFGSSGLRTLCLAYRELSTELYEKWNEKFIQAKSSLRDREKKLDEVAELIEKDLVLIGCTAIEDKLQEGVPACIETLSRAGIKIWVLTGDKLETAINIAYACNLINNDMKQFIISSETDAIREAEDRGDPVEIARVIRDSVKQDLNRFHEEAQQYLRTISGTKLALIIDGKCLMYALDPNLRVNLLNLSLNCSSVVCCRVSPLQKAQVTSLVKKGARKITLSIGDGANDVSMIQAAHVGVGISGLEGMQAVMASDFAIAQFRFLTDLLLVHGRWSYLRLCKVITYFFYKNLTFTLTQFWFTFQTGFSGQRFYDDWFQSLYNVIFTALPVIIVGLFDKDVSASLSKKYPELYREGIRNMFFKWRVVAVWAFFSVYQSLIFYYFTTAASRAGHNPSGKIFGLWDVSTMAFTCVVVTVNLRLLMACNSVTRWHHLSIWGSILAWFVFIFIYSGIMTPYDRQENLFFVIYVLMSTFYFYLALLLIPVAALLGDFLYQGFQRWFYPYDYEIVQEIHKNDPEDSSRIELLEVANHLTPDEARSYAISQLPREKSKHTGFAFDSPGYESFFASQQGVFAPQKAWDVARRASMRSQQRKPRT</sequence>
<dbReference type="PROSITE" id="PS00154">
    <property type="entry name" value="ATPASE_E1_E2"/>
    <property type="match status" value="1"/>
</dbReference>
<dbReference type="InterPro" id="IPR036412">
    <property type="entry name" value="HAD-like_sf"/>
</dbReference>
<organism evidence="19 20">
    <name type="scientific">Cocos nucifera</name>
    <name type="common">Coconut palm</name>
    <dbReference type="NCBI Taxonomy" id="13894"/>
    <lineage>
        <taxon>Eukaryota</taxon>
        <taxon>Viridiplantae</taxon>
        <taxon>Streptophyta</taxon>
        <taxon>Embryophyta</taxon>
        <taxon>Tracheophyta</taxon>
        <taxon>Spermatophyta</taxon>
        <taxon>Magnoliopsida</taxon>
        <taxon>Liliopsida</taxon>
        <taxon>Arecaceae</taxon>
        <taxon>Arecoideae</taxon>
        <taxon>Cocoseae</taxon>
        <taxon>Attaleinae</taxon>
        <taxon>Cocos</taxon>
    </lineage>
</organism>
<dbReference type="FunFam" id="3.40.50.1000:FF:000023">
    <property type="entry name" value="Phospholipid-transporting ATPase"/>
    <property type="match status" value="1"/>
</dbReference>
<keyword evidence="6 14" id="KW-0547">Nucleotide-binding</keyword>
<feature type="binding site" evidence="15">
    <location>
        <position position="861"/>
    </location>
    <ligand>
        <name>Mg(2+)</name>
        <dbReference type="ChEBI" id="CHEBI:18420"/>
    </ligand>
</feature>
<feature type="domain" description="P-type ATPase C-terminal" evidence="18">
    <location>
        <begin position="887"/>
        <end position="1137"/>
    </location>
</feature>
<dbReference type="Pfam" id="PF13246">
    <property type="entry name" value="Cation_ATPase"/>
    <property type="match status" value="1"/>
</dbReference>